<gene>
    <name evidence="2" type="ORF">AWR27_15105</name>
</gene>
<accession>A0A1P9WYU7</accession>
<keyword evidence="3" id="KW-1185">Reference proteome</keyword>
<dbReference type="Pfam" id="PF04965">
    <property type="entry name" value="GPW_gp25"/>
    <property type="match status" value="1"/>
</dbReference>
<reference evidence="2 3" key="1">
    <citation type="submission" date="2016-01" db="EMBL/GenBank/DDBJ databases">
        <authorList>
            <person name="Oliw E.H."/>
        </authorList>
    </citation>
    <scope>NUCLEOTIDE SEQUENCE [LARGE SCALE GENOMIC DNA]</scope>
    <source>
        <strain evidence="2 3">DY10</strain>
    </source>
</reference>
<organism evidence="2 3">
    <name type="scientific">Spirosoma montaniterrae</name>
    <dbReference type="NCBI Taxonomy" id="1178516"/>
    <lineage>
        <taxon>Bacteria</taxon>
        <taxon>Pseudomonadati</taxon>
        <taxon>Bacteroidota</taxon>
        <taxon>Cytophagia</taxon>
        <taxon>Cytophagales</taxon>
        <taxon>Cytophagaceae</taxon>
        <taxon>Spirosoma</taxon>
    </lineage>
</organism>
<dbReference type="Gene3D" id="3.10.450.40">
    <property type="match status" value="1"/>
</dbReference>
<dbReference type="RefSeq" id="WP_077131960.1">
    <property type="nucleotide sequence ID" value="NZ_CP014263.1"/>
</dbReference>
<dbReference type="STRING" id="1178516.AWR27_15105"/>
<evidence type="ECO:0000313" key="2">
    <source>
        <dbReference type="EMBL" id="AQG80533.1"/>
    </source>
</evidence>
<dbReference type="InterPro" id="IPR007048">
    <property type="entry name" value="IraD/Gp25-like"/>
</dbReference>
<protein>
    <recommendedName>
        <fullName evidence="1">IraD/Gp25-like domain-containing protein</fullName>
    </recommendedName>
</protein>
<dbReference type="EMBL" id="CP014263">
    <property type="protein sequence ID" value="AQG80533.1"/>
    <property type="molecule type" value="Genomic_DNA"/>
</dbReference>
<dbReference type="SUPFAM" id="SSF160719">
    <property type="entry name" value="gpW/gp25-like"/>
    <property type="match status" value="1"/>
</dbReference>
<sequence>MNFYSLETPVAALMRRQPLPKVPVIDAIRQHINLLLMTKRRECRYDPELGCTVWEQDFANISNPTAWKSETEIRLTQLIGQYEKRLRNTRVSLTVDEPLEQDRDGNTLRLRKRLSIRVGGTLIETEESLPEQEFVIYFSPVATQ</sequence>
<evidence type="ECO:0000259" key="1">
    <source>
        <dbReference type="Pfam" id="PF04965"/>
    </source>
</evidence>
<evidence type="ECO:0000313" key="3">
    <source>
        <dbReference type="Proteomes" id="UP000187941"/>
    </source>
</evidence>
<name>A0A1P9WYU7_9BACT</name>
<proteinExistence type="predicted"/>
<dbReference type="AlphaFoldDB" id="A0A1P9WYU7"/>
<dbReference type="KEGG" id="smon:AWR27_15105"/>
<dbReference type="OrthoDB" id="1161413at2"/>
<feature type="domain" description="IraD/Gp25-like" evidence="1">
    <location>
        <begin position="26"/>
        <end position="119"/>
    </location>
</feature>
<dbReference type="Proteomes" id="UP000187941">
    <property type="component" value="Chromosome"/>
</dbReference>